<keyword evidence="3" id="KW-1185">Reference proteome</keyword>
<proteinExistence type="predicted"/>
<name>A0A1G7U4F3_9PROT</name>
<dbReference type="AlphaFoldDB" id="A0A1G7U4F3"/>
<evidence type="ECO:0000256" key="1">
    <source>
        <dbReference type="SAM" id="MobiDB-lite"/>
    </source>
</evidence>
<feature type="region of interest" description="Disordered" evidence="1">
    <location>
        <begin position="1"/>
        <end position="34"/>
    </location>
</feature>
<sequence>MEGVRGTASVPRWGLGGKAPNQPPEPEGPPHWGGPFRVRGVGLIGRAEAGTVTHMPLSARLPRFLLAALLLALPTAPVAAAQWTDDVPARLAGTWTDQVPARLAGTWTDQVPARLAGTWTDQVPARLAGTWAEEGADCDDPDSRLLIFSDGGYRWRLSVTKWGLARGQYRYPNSQARRIEFRLRRFFQTSDAADYILILDGADLKKVNPSGRTTKVYRRCR</sequence>
<evidence type="ECO:0000313" key="2">
    <source>
        <dbReference type="EMBL" id="SDG42317.1"/>
    </source>
</evidence>
<gene>
    <name evidence="2" type="ORF">SAMN05421742_101204</name>
</gene>
<evidence type="ECO:0000313" key="3">
    <source>
        <dbReference type="Proteomes" id="UP000217076"/>
    </source>
</evidence>
<organism evidence="2 3">
    <name type="scientific">Roseospirillum parvum</name>
    <dbReference type="NCBI Taxonomy" id="83401"/>
    <lineage>
        <taxon>Bacteria</taxon>
        <taxon>Pseudomonadati</taxon>
        <taxon>Pseudomonadota</taxon>
        <taxon>Alphaproteobacteria</taxon>
        <taxon>Rhodospirillales</taxon>
        <taxon>Rhodospirillaceae</taxon>
        <taxon>Roseospirillum</taxon>
    </lineage>
</organism>
<protein>
    <submittedName>
        <fullName evidence="2">Uncharacterized protein</fullName>
    </submittedName>
</protein>
<accession>A0A1G7U4F3</accession>
<dbReference type="EMBL" id="FNCV01000001">
    <property type="protein sequence ID" value="SDG42317.1"/>
    <property type="molecule type" value="Genomic_DNA"/>
</dbReference>
<reference evidence="3" key="1">
    <citation type="submission" date="2016-10" db="EMBL/GenBank/DDBJ databases">
        <authorList>
            <person name="Varghese N."/>
            <person name="Submissions S."/>
        </authorList>
    </citation>
    <scope>NUCLEOTIDE SEQUENCE [LARGE SCALE GENOMIC DNA]</scope>
    <source>
        <strain evidence="3">930I</strain>
    </source>
</reference>
<dbReference type="Proteomes" id="UP000217076">
    <property type="component" value="Unassembled WGS sequence"/>
</dbReference>